<evidence type="ECO:0000313" key="2">
    <source>
        <dbReference type="EMBL" id="PAA70271.1"/>
    </source>
</evidence>
<organism evidence="3 4">
    <name type="scientific">Macrostomum lignano</name>
    <dbReference type="NCBI Taxonomy" id="282301"/>
    <lineage>
        <taxon>Eukaryota</taxon>
        <taxon>Metazoa</taxon>
        <taxon>Spiralia</taxon>
        <taxon>Lophotrochozoa</taxon>
        <taxon>Platyhelminthes</taxon>
        <taxon>Rhabditophora</taxon>
        <taxon>Macrostomorpha</taxon>
        <taxon>Macrostomida</taxon>
        <taxon>Macrostomidae</taxon>
        <taxon>Macrostomum</taxon>
    </lineage>
</organism>
<keyword evidence="4" id="KW-1185">Reference proteome</keyword>
<feature type="chain" id="PRO_5011916177" description="EB domain-containing protein" evidence="1">
    <location>
        <begin position="27"/>
        <end position="87"/>
    </location>
</feature>
<protein>
    <recommendedName>
        <fullName evidence="5">EB domain-containing protein</fullName>
    </recommendedName>
</protein>
<sequence>MLPRDTTLACLGVLILMLGSVASTSAIIDGAYLTCLERTFAIDCFNDRDCLCSLTEPSYKCLYTMTGRRQCTVDWSSVNEEDPLIER</sequence>
<keyword evidence="1" id="KW-0732">Signal</keyword>
<evidence type="ECO:0000256" key="1">
    <source>
        <dbReference type="SAM" id="SignalP"/>
    </source>
</evidence>
<dbReference type="EMBL" id="NIVC01001254">
    <property type="protein sequence ID" value="PAA70271.1"/>
    <property type="molecule type" value="Genomic_DNA"/>
</dbReference>
<evidence type="ECO:0008006" key="5">
    <source>
        <dbReference type="Google" id="ProtNLM"/>
    </source>
</evidence>
<comment type="caution">
    <text evidence="3">The sequence shown here is derived from an EMBL/GenBank/DDBJ whole genome shotgun (WGS) entry which is preliminary data.</text>
</comment>
<evidence type="ECO:0000313" key="3">
    <source>
        <dbReference type="EMBL" id="PAA83398.1"/>
    </source>
</evidence>
<gene>
    <name evidence="2" type="ORF">BOX15_Mlig005132g1</name>
    <name evidence="3" type="ORF">BOX15_Mlig005132g3</name>
</gene>
<dbReference type="EMBL" id="NIVC01000420">
    <property type="protein sequence ID" value="PAA83398.1"/>
    <property type="molecule type" value="Genomic_DNA"/>
</dbReference>
<accession>A0A267GBJ1</accession>
<feature type="signal peptide" evidence="1">
    <location>
        <begin position="1"/>
        <end position="26"/>
    </location>
</feature>
<name>A0A267GBJ1_9PLAT</name>
<dbReference type="AlphaFoldDB" id="A0A267GBJ1"/>
<evidence type="ECO:0000313" key="4">
    <source>
        <dbReference type="Proteomes" id="UP000215902"/>
    </source>
</evidence>
<dbReference type="Proteomes" id="UP000215902">
    <property type="component" value="Unassembled WGS sequence"/>
</dbReference>
<reference evidence="3 4" key="1">
    <citation type="submission" date="2017-06" db="EMBL/GenBank/DDBJ databases">
        <title>A platform for efficient transgenesis in Macrostomum lignano, a flatworm model organism for stem cell research.</title>
        <authorList>
            <person name="Berezikov E."/>
        </authorList>
    </citation>
    <scope>NUCLEOTIDE SEQUENCE [LARGE SCALE GENOMIC DNA]</scope>
    <source>
        <strain evidence="3">DV1</strain>
        <tissue evidence="3">Whole organism</tissue>
    </source>
</reference>
<proteinExistence type="predicted"/>